<evidence type="ECO:0000313" key="2">
    <source>
        <dbReference type="Proteomes" id="UP001219568"/>
    </source>
</evidence>
<name>A0AAD6NDX6_PENCN</name>
<proteinExistence type="predicted"/>
<dbReference type="AlphaFoldDB" id="A0AAD6NDX6"/>
<dbReference type="EMBL" id="JAQJZL010000001">
    <property type="protein sequence ID" value="KAJ6057448.1"/>
    <property type="molecule type" value="Genomic_DNA"/>
</dbReference>
<sequence>MKCLKEFGSNNCDTKETILNAGKIFCKAASDPENSDDVYDTPRKAYLFQGLLAAQWGAELP</sequence>
<reference evidence="1" key="1">
    <citation type="journal article" date="2023" name="IMA Fungus">
        <title>Comparative genomic study of the Penicillium genus elucidates a diverse pangenome and 15 lateral gene transfer events.</title>
        <authorList>
            <person name="Petersen C."/>
            <person name="Sorensen T."/>
            <person name="Nielsen M.R."/>
            <person name="Sondergaard T.E."/>
            <person name="Sorensen J.L."/>
            <person name="Fitzpatrick D.A."/>
            <person name="Frisvad J.C."/>
            <person name="Nielsen K.L."/>
        </authorList>
    </citation>
    <scope>NUCLEOTIDE SEQUENCE</scope>
    <source>
        <strain evidence="1">IBT 15450</strain>
    </source>
</reference>
<keyword evidence="2" id="KW-1185">Reference proteome</keyword>
<reference evidence="1" key="2">
    <citation type="submission" date="2023-01" db="EMBL/GenBank/DDBJ databases">
        <authorList>
            <person name="Petersen C."/>
        </authorList>
    </citation>
    <scope>NUCLEOTIDE SEQUENCE</scope>
    <source>
        <strain evidence="1">IBT 15450</strain>
    </source>
</reference>
<organism evidence="1 2">
    <name type="scientific">Penicillium canescens</name>
    <dbReference type="NCBI Taxonomy" id="5083"/>
    <lineage>
        <taxon>Eukaryota</taxon>
        <taxon>Fungi</taxon>
        <taxon>Dikarya</taxon>
        <taxon>Ascomycota</taxon>
        <taxon>Pezizomycotina</taxon>
        <taxon>Eurotiomycetes</taxon>
        <taxon>Eurotiomycetidae</taxon>
        <taxon>Eurotiales</taxon>
        <taxon>Aspergillaceae</taxon>
        <taxon>Penicillium</taxon>
    </lineage>
</organism>
<gene>
    <name evidence="1" type="ORF">N7460_000722</name>
</gene>
<accession>A0AAD6NDX6</accession>
<dbReference type="Proteomes" id="UP001219568">
    <property type="component" value="Unassembled WGS sequence"/>
</dbReference>
<comment type="caution">
    <text evidence="1">The sequence shown here is derived from an EMBL/GenBank/DDBJ whole genome shotgun (WGS) entry which is preliminary data.</text>
</comment>
<protein>
    <submittedName>
        <fullName evidence="1">Uncharacterized protein</fullName>
    </submittedName>
</protein>
<evidence type="ECO:0000313" key="1">
    <source>
        <dbReference type="EMBL" id="KAJ6057448.1"/>
    </source>
</evidence>